<feature type="domain" description="Protein CR006 P-loop" evidence="2">
    <location>
        <begin position="385"/>
        <end position="707"/>
    </location>
</feature>
<name>A0A1V0GVL2_9RHOB</name>
<dbReference type="InterPro" id="IPR026866">
    <property type="entry name" value="CR006_AAA"/>
</dbReference>
<dbReference type="KEGG" id="pye:A6J80_16230"/>
<feature type="coiled-coil region" evidence="1">
    <location>
        <begin position="494"/>
        <end position="541"/>
    </location>
</feature>
<dbReference type="Gene3D" id="3.40.50.300">
    <property type="entry name" value="P-loop containing nucleotide triphosphate hydrolases"/>
    <property type="match status" value="1"/>
</dbReference>
<evidence type="ECO:0000256" key="1">
    <source>
        <dbReference type="SAM" id="Coils"/>
    </source>
</evidence>
<dbReference type="SUPFAM" id="SSF52540">
    <property type="entry name" value="P-loop containing nucleoside triphosphate hydrolases"/>
    <property type="match status" value="1"/>
</dbReference>
<protein>
    <recommendedName>
        <fullName evidence="2">Protein CR006 P-loop domain-containing protein</fullName>
    </recommendedName>
</protein>
<dbReference type="GO" id="GO:0000731">
    <property type="term" value="P:DNA synthesis involved in DNA repair"/>
    <property type="evidence" value="ECO:0007669"/>
    <property type="project" value="TreeGrafter"/>
</dbReference>
<dbReference type="InterPro" id="IPR027417">
    <property type="entry name" value="P-loop_NTPase"/>
</dbReference>
<evidence type="ECO:0000259" key="2">
    <source>
        <dbReference type="Pfam" id="PF13166"/>
    </source>
</evidence>
<keyword evidence="1" id="KW-0175">Coiled coil</keyword>
<dbReference type="RefSeq" id="WP_080622182.1">
    <property type="nucleotide sequence ID" value="NZ_CAWMZI010000001.1"/>
</dbReference>
<evidence type="ECO:0000313" key="3">
    <source>
        <dbReference type="EMBL" id="ARC37709.1"/>
    </source>
</evidence>
<dbReference type="STRING" id="147645.A6J80_16230"/>
<accession>A0A1V0GVL2</accession>
<dbReference type="CDD" id="cd00267">
    <property type="entry name" value="ABC_ATPase"/>
    <property type="match status" value="1"/>
</dbReference>
<keyword evidence="4" id="KW-1185">Reference proteome</keyword>
<evidence type="ECO:0000313" key="4">
    <source>
        <dbReference type="Proteomes" id="UP000191257"/>
    </source>
</evidence>
<gene>
    <name evidence="3" type="ORF">A6J80_16230</name>
</gene>
<organism evidence="3 4">
    <name type="scientific">Paracoccus yeei</name>
    <dbReference type="NCBI Taxonomy" id="147645"/>
    <lineage>
        <taxon>Bacteria</taxon>
        <taxon>Pseudomonadati</taxon>
        <taxon>Pseudomonadota</taxon>
        <taxon>Alphaproteobacteria</taxon>
        <taxon>Rhodobacterales</taxon>
        <taxon>Paracoccaceae</taxon>
        <taxon>Paracoccus</taxon>
    </lineage>
</organism>
<dbReference type="Proteomes" id="UP000191257">
    <property type="component" value="Chromosome"/>
</dbReference>
<dbReference type="PANTHER" id="PTHR32182:SF22">
    <property type="entry name" value="ATP-DEPENDENT ENDONUCLEASE, OLD FAMILY-RELATED"/>
    <property type="match status" value="1"/>
</dbReference>
<dbReference type="EMBL" id="CP020442">
    <property type="protein sequence ID" value="ARC37709.1"/>
    <property type="molecule type" value="Genomic_DNA"/>
</dbReference>
<dbReference type="AlphaFoldDB" id="A0A1V0GVL2"/>
<dbReference type="Pfam" id="PF13166">
    <property type="entry name" value="AAA_13"/>
    <property type="match status" value="1"/>
</dbReference>
<dbReference type="GO" id="GO:0006302">
    <property type="term" value="P:double-strand break repair"/>
    <property type="evidence" value="ECO:0007669"/>
    <property type="project" value="TreeGrafter"/>
</dbReference>
<reference evidence="3" key="1">
    <citation type="submission" date="2017-12" db="EMBL/GenBank/DDBJ databases">
        <title>FDA dAtabase for Regulatory Grade micrObial Sequences (FDA-ARGOS): Supporting development and validation of Infectious Disease Dx tests.</title>
        <authorList>
            <person name="Campos J."/>
            <person name="Goldberg B."/>
            <person name="Tallon L."/>
            <person name="Sadzewicz L."/>
            <person name="Sengamalay N."/>
            <person name="Ott S."/>
            <person name="Godinez A."/>
            <person name="Nagaraj S."/>
            <person name="Vyas G."/>
            <person name="Aluvathingal J."/>
            <person name="Nadendla S."/>
            <person name="Geyer C."/>
            <person name="Nandy P."/>
            <person name="Hobson J."/>
            <person name="Sichtig H."/>
        </authorList>
    </citation>
    <scope>NUCLEOTIDE SEQUENCE</scope>
    <source>
        <strain evidence="3">FDAARGOS_252</strain>
    </source>
</reference>
<proteinExistence type="predicted"/>
<dbReference type="PANTHER" id="PTHR32182">
    <property type="entry name" value="DNA REPLICATION AND REPAIR PROTEIN RECF"/>
    <property type="match status" value="1"/>
</dbReference>
<sequence>MAKDLMGWAAEQPDWVKDSLRRIAVAADHSVEQADVDCILDNVRAAAGAGSSVHPMTSIDASHLGGDSGETHRTVLAQLGPVQNIDRLAAGQKLRMAAVGITLVYGENGSGKSGYTRIAKRLCRSLTADQLRGNVFDASGGPMRVQVRYQVGDDAVTEIEWDPATPAPSQLRQISVFDSHNARLYVDSGNRIAYLPREIAILEHYGELCQRMAAKFSADERGLAPRLRVPLPVGYTPGSAVSLTLAKLDLKAPSLPSEDDLRKLSTLSEIELTELARLEAELAADPVALAATRRRAIAVLKRVCEVLGSLRDGISESVGEVIASARRELAQAVEAERIAAFASFTDEPVTNVGGPVWRILFEAAREFAAVGADAPPERLPEATGDLCLLCLEPLTPSGAARLARFNDFVSGVATKRADSARNAMKELLAQVEQVKVPEVAVVEESLAGYGQLDAACSATVAEIIRILGEFGSRRVALLEEEANPVPAPDVAALTATVTAELARLEEEAASLLRNASRTAALDATRARLAELKDRAKLANDLETVLQRLRDVVEQKSLTGCQAQVATRPISAQITALRKQLMTEELERRIAEEIRSLDLTHLPFKVSDSSSGGKSLFSVGLQGAGAVKNNQILSEGEQRALALACFLAEIGGDDARYGIIVDDPVSSLDHLRIRKVAQRLVAEAKKGRQVIIFTHNLVFFNEVVSEAARAGDAAPLIKSVVAKTQSEGFGVIRENSEPWVADLNARIETLRKRAKGLKSVTDFGTDLYRRQAKDFYSDLRESWERSVEEVLFAKTVVRFVPDVMTLSLRGVTVTDEDYRTIFFAMKRASERSGHDMSAGRDIPQPSPDEMEADLKVLDDFKIELVKRRKETSAARAALENPVGAALL</sequence>